<evidence type="ECO:0000259" key="2">
    <source>
        <dbReference type="Pfam" id="PF25912"/>
    </source>
</evidence>
<dbReference type="Proteomes" id="UP001596447">
    <property type="component" value="Unassembled WGS sequence"/>
</dbReference>
<dbReference type="Pfam" id="PF25912">
    <property type="entry name" value="DUF7964"/>
    <property type="match status" value="1"/>
</dbReference>
<reference evidence="3 4" key="1">
    <citation type="journal article" date="2019" name="Int. J. Syst. Evol. Microbiol.">
        <title>The Global Catalogue of Microorganisms (GCM) 10K type strain sequencing project: providing services to taxonomists for standard genome sequencing and annotation.</title>
        <authorList>
            <consortium name="The Broad Institute Genomics Platform"/>
            <consortium name="The Broad Institute Genome Sequencing Center for Infectious Disease"/>
            <person name="Wu L."/>
            <person name="Ma J."/>
        </authorList>
    </citation>
    <scope>NUCLEOTIDE SEQUENCE [LARGE SCALE GENOMIC DNA]</scope>
    <source>
        <strain evidence="3 4">XZGYJ-43</strain>
    </source>
</reference>
<comment type="caution">
    <text evidence="3">The sequence shown here is derived from an EMBL/GenBank/DDBJ whole genome shotgun (WGS) entry which is preliminary data.</text>
</comment>
<feature type="region of interest" description="Disordered" evidence="1">
    <location>
        <begin position="97"/>
        <end position="121"/>
    </location>
</feature>
<evidence type="ECO:0000313" key="3">
    <source>
        <dbReference type="EMBL" id="MFC7200442.1"/>
    </source>
</evidence>
<evidence type="ECO:0000313" key="4">
    <source>
        <dbReference type="Proteomes" id="UP001596447"/>
    </source>
</evidence>
<organism evidence="3 4">
    <name type="scientific">Halospeciosus flavus</name>
    <dbReference type="NCBI Taxonomy" id="3032283"/>
    <lineage>
        <taxon>Archaea</taxon>
        <taxon>Methanobacteriati</taxon>
        <taxon>Methanobacteriota</taxon>
        <taxon>Stenosarchaea group</taxon>
        <taxon>Halobacteria</taxon>
        <taxon>Halobacteriales</taxon>
        <taxon>Halobacteriaceae</taxon>
        <taxon>Halospeciosus</taxon>
    </lineage>
</organism>
<dbReference type="EMBL" id="JBHTAR010000011">
    <property type="protein sequence ID" value="MFC7200442.1"/>
    <property type="molecule type" value="Genomic_DNA"/>
</dbReference>
<evidence type="ECO:0000256" key="1">
    <source>
        <dbReference type="SAM" id="MobiDB-lite"/>
    </source>
</evidence>
<dbReference type="InterPro" id="IPR058270">
    <property type="entry name" value="DUF7964"/>
</dbReference>
<accession>A0ABD5Z5F9</accession>
<gene>
    <name evidence="3" type="ORF">ACFQJ9_13640</name>
</gene>
<proteinExistence type="predicted"/>
<feature type="domain" description="DUF7964" evidence="2">
    <location>
        <begin position="3"/>
        <end position="87"/>
    </location>
</feature>
<dbReference type="RefSeq" id="WP_279527222.1">
    <property type="nucleotide sequence ID" value="NZ_CP122312.1"/>
</dbReference>
<dbReference type="AlphaFoldDB" id="A0ABD5Z5F9"/>
<name>A0ABD5Z5F9_9EURY</name>
<sequence>MAVDALPKRPLSHAEVRVLGASGSFVDVRPVNTFLFPERDTTLVTSLVLVTDSGLRAVDYDPAAREWQVVRTEPLDSPESAEDVPDELLTDVQSELEQRAQELEEAGVVSETPEPNEDVQVREASNLGSLLYEQYTNEPEN</sequence>
<protein>
    <recommendedName>
        <fullName evidence="2">DUF7964 domain-containing protein</fullName>
    </recommendedName>
</protein>
<keyword evidence="4" id="KW-1185">Reference proteome</keyword>